<accession>A0A7C5Y6C7</accession>
<gene>
    <name evidence="4" type="ORF">ENM46_00395</name>
</gene>
<dbReference type="AlphaFoldDB" id="A0A7C5Y6C7"/>
<reference evidence="4" key="1">
    <citation type="journal article" date="2020" name="mSystems">
        <title>Genome- and Community-Level Interaction Insights into Carbon Utilization and Element Cycling Functions of Hydrothermarchaeota in Hydrothermal Sediment.</title>
        <authorList>
            <person name="Zhou Z."/>
            <person name="Liu Y."/>
            <person name="Xu W."/>
            <person name="Pan J."/>
            <person name="Luo Z.H."/>
            <person name="Li M."/>
        </authorList>
    </citation>
    <scope>NUCLEOTIDE SEQUENCE [LARGE SCALE GENOMIC DNA]</scope>
    <source>
        <strain evidence="4">SpSt-1088</strain>
    </source>
</reference>
<dbReference type="PROSITE" id="PS00913">
    <property type="entry name" value="ADH_IRON_1"/>
    <property type="match status" value="1"/>
</dbReference>
<feature type="domain" description="Fe-containing alcohol dehydrogenase-like C-terminal" evidence="3">
    <location>
        <begin position="181"/>
        <end position="365"/>
    </location>
</feature>
<dbReference type="PANTHER" id="PTHR11496:SF83">
    <property type="entry name" value="HYDROXYACID-OXOACID TRANSHYDROGENASE, MITOCHONDRIAL"/>
    <property type="match status" value="1"/>
</dbReference>
<evidence type="ECO:0000259" key="3">
    <source>
        <dbReference type="Pfam" id="PF25137"/>
    </source>
</evidence>
<dbReference type="FunFam" id="3.40.50.1970:FF:000003">
    <property type="entry name" value="Alcohol dehydrogenase, iron-containing"/>
    <property type="match status" value="1"/>
</dbReference>
<protein>
    <submittedName>
        <fullName evidence="4">Iron-containing alcohol dehydrogenase</fullName>
    </submittedName>
</protein>
<comment type="caution">
    <text evidence="4">The sequence shown here is derived from an EMBL/GenBank/DDBJ whole genome shotgun (WGS) entry which is preliminary data.</text>
</comment>
<dbReference type="InterPro" id="IPR001670">
    <property type="entry name" value="ADH_Fe/GldA"/>
</dbReference>
<dbReference type="SUPFAM" id="SSF56796">
    <property type="entry name" value="Dehydroquinate synthase-like"/>
    <property type="match status" value="1"/>
</dbReference>
<sequence length="366" mass="40437">MMEYPPFQIWNPVKVVYGVGRIDTLKELGYKKPLVICDPIVTKLGLIEKIKSFFNEMYIFSEIEPNPSCELIDKIVTSYRNQNVDSVIGIGGGSSLDTAKAVSGLLENEGSIVDYLVGGKKFNVRKPLVLIPTTAGTGSEVTNVGVYTYRGLKKPMTSDMFWADMAIVDPELTYSMPVRVTASTGLDAFTHAIEGFWAKSSQPYTEGLALTSLKMIFENLKNSINGDKVARNNMALAATIAGIAFSQTRTTAAHAISFPLTSFYGIEHGIAVALTLPQLVLWTYPHIKSKMDGLLRYLDIDNVETLAEMIEKLMIIANIPTRLRDYGVKEEDIEKIAKISMEANIIKLTPGDITYDDVVGILRKIF</sequence>
<dbReference type="Gene3D" id="3.40.50.1970">
    <property type="match status" value="1"/>
</dbReference>
<organism evidence="4">
    <name type="scientific">Fervidobacterium nodosum</name>
    <dbReference type="NCBI Taxonomy" id="2424"/>
    <lineage>
        <taxon>Bacteria</taxon>
        <taxon>Thermotogati</taxon>
        <taxon>Thermotogota</taxon>
        <taxon>Thermotogae</taxon>
        <taxon>Thermotogales</taxon>
        <taxon>Fervidobacteriaceae</taxon>
        <taxon>Fervidobacterium</taxon>
    </lineage>
</organism>
<feature type="domain" description="Alcohol dehydrogenase iron-type/glycerol dehydrogenase GldA" evidence="2">
    <location>
        <begin position="12"/>
        <end position="170"/>
    </location>
</feature>
<evidence type="ECO:0000256" key="1">
    <source>
        <dbReference type="ARBA" id="ARBA00023002"/>
    </source>
</evidence>
<dbReference type="Pfam" id="PF25137">
    <property type="entry name" value="ADH_Fe_C"/>
    <property type="match status" value="1"/>
</dbReference>
<dbReference type="Pfam" id="PF00465">
    <property type="entry name" value="Fe-ADH"/>
    <property type="match status" value="1"/>
</dbReference>
<dbReference type="InterPro" id="IPR018211">
    <property type="entry name" value="ADH_Fe_CS"/>
</dbReference>
<dbReference type="PANTHER" id="PTHR11496">
    <property type="entry name" value="ALCOHOL DEHYDROGENASE"/>
    <property type="match status" value="1"/>
</dbReference>
<dbReference type="GO" id="GO:0046872">
    <property type="term" value="F:metal ion binding"/>
    <property type="evidence" value="ECO:0007669"/>
    <property type="project" value="InterPro"/>
</dbReference>
<keyword evidence="1" id="KW-0560">Oxidoreductase</keyword>
<evidence type="ECO:0000313" key="4">
    <source>
        <dbReference type="EMBL" id="HHR33389.1"/>
    </source>
</evidence>
<evidence type="ECO:0000259" key="2">
    <source>
        <dbReference type="Pfam" id="PF00465"/>
    </source>
</evidence>
<dbReference type="InterPro" id="IPR039697">
    <property type="entry name" value="Alcohol_dehydrogenase_Fe"/>
</dbReference>
<dbReference type="InterPro" id="IPR056798">
    <property type="entry name" value="ADH_Fe_C"/>
</dbReference>
<name>A0A7C5Y6C7_9BACT</name>
<dbReference type="Gene3D" id="1.20.1090.10">
    <property type="entry name" value="Dehydroquinate synthase-like - alpha domain"/>
    <property type="match status" value="1"/>
</dbReference>
<dbReference type="EMBL" id="DRXW01000028">
    <property type="protein sequence ID" value="HHR33389.1"/>
    <property type="molecule type" value="Genomic_DNA"/>
</dbReference>
<proteinExistence type="predicted"/>
<dbReference type="GO" id="GO:0004022">
    <property type="term" value="F:alcohol dehydrogenase (NAD+) activity"/>
    <property type="evidence" value="ECO:0007669"/>
    <property type="project" value="TreeGrafter"/>
</dbReference>